<dbReference type="InParanoid" id="C1EJE7"/>
<gene>
    <name evidence="3" type="ORF">MICPUN_64908</name>
</gene>
<dbReference type="Pfam" id="PF06544">
    <property type="entry name" value="Prp3_C"/>
    <property type="match status" value="1"/>
</dbReference>
<dbReference type="AlphaFoldDB" id="C1EJE7"/>
<sequence length="331" mass="35802">MYGADEGDEELTKSSPTSTSAEVNDVAVEIAEDALRNNADAAPTSLSHVPALDATVRFGGGGATVRVALPPGYPTRSRPMIVAECASRHRGSDASWRMQLAADDAVEASGWGEAIRAGVERVGDPGRSDPDPSASPSSSDDDDDDDGYEDEVQEDDEDGLGEECALSAVEAARQAFLDYLASIPPDEEREASFNTDESRRKRGRRLVWFHHVKSGKKRKKMREWSAELSVDGVVKCGYPGVCVVEGEVQACDEFVRRLRGLGWSAMSVRAAEDDDEEFVDDGDGEAHMASRRGLRRGWSEIGEDGGMSALAEVLRHANLERLMSAALRQNV</sequence>
<proteinExistence type="predicted"/>
<feature type="compositionally biased region" description="Basic and acidic residues" evidence="1">
    <location>
        <begin position="119"/>
        <end position="130"/>
    </location>
</feature>
<organism evidence="3 4">
    <name type="scientific">Micromonas commoda (strain RCC299 / NOUM17 / CCMP2709)</name>
    <name type="common">Picoplanktonic green alga</name>
    <dbReference type="NCBI Taxonomy" id="296587"/>
    <lineage>
        <taxon>Eukaryota</taxon>
        <taxon>Viridiplantae</taxon>
        <taxon>Chlorophyta</taxon>
        <taxon>Mamiellophyceae</taxon>
        <taxon>Mamiellales</taxon>
        <taxon>Mamiellaceae</taxon>
        <taxon>Micromonas</taxon>
    </lineage>
</organism>
<dbReference type="PANTHER" id="PTHR15955:SF8">
    <property type="entry name" value="RWD DOMAIN-CONTAINING PROTEIN 2B-RELATED"/>
    <property type="match status" value="1"/>
</dbReference>
<dbReference type="InterPro" id="IPR017359">
    <property type="entry name" value="Phi-like"/>
</dbReference>
<dbReference type="EMBL" id="CP001334">
    <property type="protein sequence ID" value="ACO68027.1"/>
    <property type="molecule type" value="Genomic_DNA"/>
</dbReference>
<dbReference type="InterPro" id="IPR010541">
    <property type="entry name" value="Prp3_C"/>
</dbReference>
<feature type="region of interest" description="Disordered" evidence="1">
    <location>
        <begin position="119"/>
        <end position="159"/>
    </location>
</feature>
<evidence type="ECO:0000313" key="4">
    <source>
        <dbReference type="Proteomes" id="UP000002009"/>
    </source>
</evidence>
<evidence type="ECO:0000313" key="3">
    <source>
        <dbReference type="EMBL" id="ACO68027.1"/>
    </source>
</evidence>
<feature type="compositionally biased region" description="Acidic residues" evidence="1">
    <location>
        <begin position="139"/>
        <end position="159"/>
    </location>
</feature>
<dbReference type="GeneID" id="8249845"/>
<evidence type="ECO:0000256" key="1">
    <source>
        <dbReference type="SAM" id="MobiDB-lite"/>
    </source>
</evidence>
<protein>
    <recommendedName>
        <fullName evidence="2">Small nuclear ribonucleoprotein Prp3 C-terminal domain-containing protein</fullName>
    </recommendedName>
</protein>
<dbReference type="CDD" id="cd24163">
    <property type="entry name" value="RWDD2_C"/>
    <property type="match status" value="1"/>
</dbReference>
<dbReference type="Proteomes" id="UP000002009">
    <property type="component" value="Chromosome 16"/>
</dbReference>
<dbReference type="PANTHER" id="PTHR15955">
    <property type="entry name" value="RWD DOMAIN CONTAINING PROTEIN 2"/>
    <property type="match status" value="1"/>
</dbReference>
<keyword evidence="4" id="KW-1185">Reference proteome</keyword>
<dbReference type="RefSeq" id="XP_002506769.1">
    <property type="nucleotide sequence ID" value="XM_002506723.1"/>
</dbReference>
<feature type="domain" description="Small nuclear ribonucleoprotein Prp3 C-terminal" evidence="2">
    <location>
        <begin position="206"/>
        <end position="277"/>
    </location>
</feature>
<dbReference type="KEGG" id="mis:MICPUN_64908"/>
<dbReference type="InterPro" id="IPR059181">
    <property type="entry name" value="RWDD2A-B_C"/>
</dbReference>
<dbReference type="OrthoDB" id="432412at2759"/>
<name>C1EJE7_MICCC</name>
<evidence type="ECO:0000259" key="2">
    <source>
        <dbReference type="Pfam" id="PF06544"/>
    </source>
</evidence>
<dbReference type="STRING" id="296587.C1EJE7"/>
<reference evidence="3 4" key="1">
    <citation type="journal article" date="2009" name="Science">
        <title>Green evolution and dynamic adaptations revealed by genomes of the marine picoeukaryotes Micromonas.</title>
        <authorList>
            <person name="Worden A.Z."/>
            <person name="Lee J.H."/>
            <person name="Mock T."/>
            <person name="Rouze P."/>
            <person name="Simmons M.P."/>
            <person name="Aerts A.L."/>
            <person name="Allen A.E."/>
            <person name="Cuvelier M.L."/>
            <person name="Derelle E."/>
            <person name="Everett M.V."/>
            <person name="Foulon E."/>
            <person name="Grimwood J."/>
            <person name="Gundlach H."/>
            <person name="Henrissat B."/>
            <person name="Napoli C."/>
            <person name="McDonald S.M."/>
            <person name="Parker M.S."/>
            <person name="Rombauts S."/>
            <person name="Salamov A."/>
            <person name="Von Dassow P."/>
            <person name="Badger J.H."/>
            <person name="Coutinho P.M."/>
            <person name="Demir E."/>
            <person name="Dubchak I."/>
            <person name="Gentemann C."/>
            <person name="Eikrem W."/>
            <person name="Gready J.E."/>
            <person name="John U."/>
            <person name="Lanier W."/>
            <person name="Lindquist E.A."/>
            <person name="Lucas S."/>
            <person name="Mayer K.F."/>
            <person name="Moreau H."/>
            <person name="Not F."/>
            <person name="Otillar R."/>
            <person name="Panaud O."/>
            <person name="Pangilinan J."/>
            <person name="Paulsen I."/>
            <person name="Piegu B."/>
            <person name="Poliakov A."/>
            <person name="Robbens S."/>
            <person name="Schmutz J."/>
            <person name="Toulza E."/>
            <person name="Wyss T."/>
            <person name="Zelensky A."/>
            <person name="Zhou K."/>
            <person name="Armbrust E.V."/>
            <person name="Bhattacharya D."/>
            <person name="Goodenough U.W."/>
            <person name="Van de Peer Y."/>
            <person name="Grigoriev I.V."/>
        </authorList>
    </citation>
    <scope>NUCLEOTIDE SEQUENCE [LARGE SCALE GENOMIC DNA]</scope>
    <source>
        <strain evidence="4">RCC299 / NOUM17</strain>
    </source>
</reference>
<feature type="region of interest" description="Disordered" evidence="1">
    <location>
        <begin position="1"/>
        <end position="23"/>
    </location>
</feature>
<feature type="compositionally biased region" description="Polar residues" evidence="1">
    <location>
        <begin position="13"/>
        <end position="22"/>
    </location>
</feature>
<accession>C1EJE7</accession>